<protein>
    <submittedName>
        <fullName evidence="10">Major facilitator superfamily domain-containing protein 6 isoform X1</fullName>
    </submittedName>
</protein>
<proteinExistence type="inferred from homology"/>
<keyword evidence="5 7" id="KW-0472">Membrane</keyword>
<dbReference type="InterPro" id="IPR051717">
    <property type="entry name" value="MFS_MFSD6"/>
</dbReference>
<dbReference type="GO" id="GO:0016020">
    <property type="term" value="C:membrane"/>
    <property type="evidence" value="ECO:0007669"/>
    <property type="project" value="UniProtKB-SubCell"/>
</dbReference>
<dbReference type="RefSeq" id="XP_018028261.1">
    <property type="nucleotide sequence ID" value="XM_018172772.2"/>
</dbReference>
<dbReference type="OrthoDB" id="5989317at2759"/>
<evidence type="ECO:0000256" key="3">
    <source>
        <dbReference type="ARBA" id="ARBA00022692"/>
    </source>
</evidence>
<feature type="compositionally biased region" description="Polar residues" evidence="6">
    <location>
        <begin position="681"/>
        <end position="691"/>
    </location>
</feature>
<dbReference type="SUPFAM" id="SSF103473">
    <property type="entry name" value="MFS general substrate transporter"/>
    <property type="match status" value="1"/>
</dbReference>
<comment type="similarity">
    <text evidence="2">Belongs to the major facilitator superfamily. MFSD6 family.</text>
</comment>
<dbReference type="InterPro" id="IPR024989">
    <property type="entry name" value="MFS_assoc_dom"/>
</dbReference>
<reference evidence="10" key="1">
    <citation type="submission" date="2025-08" db="UniProtKB">
        <authorList>
            <consortium name="RefSeq"/>
        </authorList>
    </citation>
    <scope>IDENTIFICATION</scope>
    <source>
        <tissue evidence="10">Whole organism</tissue>
    </source>
</reference>
<evidence type="ECO:0000313" key="10">
    <source>
        <dbReference type="RefSeq" id="XP_018028261.1"/>
    </source>
</evidence>
<feature type="region of interest" description="Disordered" evidence="6">
    <location>
        <begin position="1"/>
        <end position="53"/>
    </location>
</feature>
<dbReference type="PANTHER" id="PTHR16172">
    <property type="entry name" value="MAJOR FACILITATOR SUPERFAMILY DOMAIN-CONTAINING PROTEIN 6-LIKE"/>
    <property type="match status" value="1"/>
</dbReference>
<dbReference type="Gene3D" id="1.20.1250.20">
    <property type="entry name" value="MFS general substrate transporter like domains"/>
    <property type="match status" value="3"/>
</dbReference>
<sequence>MNQGYAQPTYYDDGQAQDTGMPVPRGQVSRPYVDPNATGEVDPNQYPEPKEATHKIRGRSDFLDMVCKGANHELIFAKSFYFFFFSAFGSLFPLMAVYFKQMAMSGGQTGFLIGCRPFVEFLACPFWGSLADKFRKGKIMLLAAVLSWIIFTVSVGLVQPPAIACVKDNGTHEILFRAFSNESHKASLYGYNDLDEKGKVGRVPASEEEEQEEDTSLLNRMRKLNFWPPNHIVGKSPIVLNHVANYEEFGNAKDWISPPFSSIVYHQQDVQKVFFLLLLLVMLGEFFSSPAITLTDHAVLSYLGEEAEQYGKQRMFGSLGWGLAMFVVGIALDQSVSFPGHPCAPHPRERNYYICFTIFSVLMFCAMLVATQFKFDYSSMDDDAMNMEEVKPKSDEYEGAPRPWNEPKIPMQQTKTGREKLEEVVGTLKTRVFAQTVRERPQWMLVLREFKTLRCSAFLFVAWWMGCGIGLIFAFLFWHLQDYGGTPTLFGIASILNHISEIGAYFLSFRLIAEVGHVKVLCIGLAANVLRFLYISYMENPWWVIPFELIQGVTHATVWAACCSYLSHNTPAHLRHHAQGVLQGIHHGIGRGCGAIIGGLFVNAYGTTKVFFGYGLLSLLVLGVFVFVNFYRREGGFQPDVPPEEDPRQMADEGAALAPHGVPANPIPRAHSTQHLDKTEGNTYGSCTTNGMLDVQGNQGGSTNPFGQSEGYGGAGGGGGYNYSMQSDVAPQDEAEPSSITGTNPFKKADNVSTISRLSEPDVGAVTGEPEWPFCREEGPTISPTSPNSPTDIAPHNAIRQQFKAYDELVASTVNGKPGMTKHFMESEVEGVIKPQSLIY</sequence>
<feature type="region of interest" description="Disordered" evidence="6">
    <location>
        <begin position="664"/>
        <end position="748"/>
    </location>
</feature>
<evidence type="ECO:0000313" key="9">
    <source>
        <dbReference type="Proteomes" id="UP000694843"/>
    </source>
</evidence>
<feature type="transmembrane region" description="Helical" evidence="7">
    <location>
        <begin position="352"/>
        <end position="370"/>
    </location>
</feature>
<evidence type="ECO:0000256" key="6">
    <source>
        <dbReference type="SAM" id="MobiDB-lite"/>
    </source>
</evidence>
<dbReference type="PANTHER" id="PTHR16172:SF2">
    <property type="entry name" value="MAJOR FACILITATOR SUPERFAMILY DOMAIN-CONTAINING PROTEIN 6"/>
    <property type="match status" value="1"/>
</dbReference>
<dbReference type="CTD" id="36634"/>
<feature type="transmembrane region" description="Helical" evidence="7">
    <location>
        <begin position="315"/>
        <end position="332"/>
    </location>
</feature>
<feature type="transmembrane region" description="Helical" evidence="7">
    <location>
        <begin position="611"/>
        <end position="631"/>
    </location>
</feature>
<dbReference type="KEGG" id="hazt:108683461"/>
<gene>
    <name evidence="10" type="primary">LOC108683461</name>
</gene>
<evidence type="ECO:0000256" key="2">
    <source>
        <dbReference type="ARBA" id="ARBA00005241"/>
    </source>
</evidence>
<name>A0A8B7PRY4_HYAAZ</name>
<organism evidence="9 10">
    <name type="scientific">Hyalella azteca</name>
    <name type="common">Amphipod</name>
    <dbReference type="NCBI Taxonomy" id="294128"/>
    <lineage>
        <taxon>Eukaryota</taxon>
        <taxon>Metazoa</taxon>
        <taxon>Ecdysozoa</taxon>
        <taxon>Arthropoda</taxon>
        <taxon>Crustacea</taxon>
        <taxon>Multicrustacea</taxon>
        <taxon>Malacostraca</taxon>
        <taxon>Eumalacostraca</taxon>
        <taxon>Peracarida</taxon>
        <taxon>Amphipoda</taxon>
        <taxon>Senticaudata</taxon>
        <taxon>Talitrida</taxon>
        <taxon>Talitroidea</taxon>
        <taxon>Hyalellidae</taxon>
        <taxon>Hyalella</taxon>
    </lineage>
</organism>
<dbReference type="OMA" id="ANQHNPF"/>
<keyword evidence="9" id="KW-1185">Reference proteome</keyword>
<dbReference type="GeneID" id="108683461"/>
<feature type="transmembrane region" description="Helical" evidence="7">
    <location>
        <begin position="457"/>
        <end position="478"/>
    </location>
</feature>
<evidence type="ECO:0000256" key="4">
    <source>
        <dbReference type="ARBA" id="ARBA00022989"/>
    </source>
</evidence>
<evidence type="ECO:0000256" key="1">
    <source>
        <dbReference type="ARBA" id="ARBA00004141"/>
    </source>
</evidence>
<feature type="compositionally biased region" description="Gly residues" evidence="6">
    <location>
        <begin position="710"/>
        <end position="721"/>
    </location>
</feature>
<evidence type="ECO:0000259" key="8">
    <source>
        <dbReference type="Pfam" id="PF12832"/>
    </source>
</evidence>
<feature type="transmembrane region" description="Helical" evidence="7">
    <location>
        <begin position="80"/>
        <end position="99"/>
    </location>
</feature>
<evidence type="ECO:0000256" key="5">
    <source>
        <dbReference type="ARBA" id="ARBA00023136"/>
    </source>
</evidence>
<dbReference type="InterPro" id="IPR036259">
    <property type="entry name" value="MFS_trans_sf"/>
</dbReference>
<feature type="transmembrane region" description="Helical" evidence="7">
    <location>
        <begin position="520"/>
        <end position="537"/>
    </location>
</feature>
<feature type="transmembrane region" description="Helical" evidence="7">
    <location>
        <begin position="273"/>
        <end position="294"/>
    </location>
</feature>
<dbReference type="Proteomes" id="UP000694843">
    <property type="component" value="Unplaced"/>
</dbReference>
<feature type="domain" description="Major facilitator superfamily associated" evidence="8">
    <location>
        <begin position="77"/>
        <end position="611"/>
    </location>
</feature>
<keyword evidence="4 7" id="KW-1133">Transmembrane helix</keyword>
<dbReference type="CDD" id="cd17335">
    <property type="entry name" value="MFS_MFSD6"/>
    <property type="match status" value="1"/>
</dbReference>
<feature type="transmembrane region" description="Helical" evidence="7">
    <location>
        <begin position="139"/>
        <end position="158"/>
    </location>
</feature>
<evidence type="ECO:0000256" key="7">
    <source>
        <dbReference type="SAM" id="Phobius"/>
    </source>
</evidence>
<feature type="transmembrane region" description="Helical" evidence="7">
    <location>
        <begin position="490"/>
        <end position="508"/>
    </location>
</feature>
<accession>A0A8B7PRY4</accession>
<keyword evidence="3 7" id="KW-0812">Transmembrane</keyword>
<dbReference type="Pfam" id="PF12832">
    <property type="entry name" value="MFS_1_like"/>
    <property type="match status" value="1"/>
</dbReference>
<dbReference type="AlphaFoldDB" id="A0A8B7PRY4"/>
<comment type="subcellular location">
    <subcellularLocation>
        <location evidence="1">Membrane</location>
        <topology evidence="1">Multi-pass membrane protein</topology>
    </subcellularLocation>
</comment>